<dbReference type="EMBL" id="CP023483">
    <property type="protein sequence ID" value="ATF25684.1"/>
    <property type="molecule type" value="Genomic_DNA"/>
</dbReference>
<evidence type="ECO:0000256" key="4">
    <source>
        <dbReference type="ARBA" id="ARBA00022729"/>
    </source>
</evidence>
<dbReference type="OrthoDB" id="9801912at2"/>
<dbReference type="InterPro" id="IPR039424">
    <property type="entry name" value="SBP_5"/>
</dbReference>
<keyword evidence="9" id="KW-1185">Reference proteome</keyword>
<dbReference type="PANTHER" id="PTHR30290">
    <property type="entry name" value="PERIPLASMIC BINDING COMPONENT OF ABC TRANSPORTER"/>
    <property type="match status" value="1"/>
</dbReference>
<name>A0A1D2LU74_BROTH</name>
<dbReference type="PANTHER" id="PTHR30290:SF10">
    <property type="entry name" value="PERIPLASMIC OLIGOPEPTIDE-BINDING PROTEIN-RELATED"/>
    <property type="match status" value="1"/>
</dbReference>
<evidence type="ECO:0000256" key="6">
    <source>
        <dbReference type="SAM" id="SignalP"/>
    </source>
</evidence>
<dbReference type="FunFam" id="3.10.105.10:FF:000001">
    <property type="entry name" value="Oligopeptide ABC transporter, oligopeptide-binding protein"/>
    <property type="match status" value="1"/>
</dbReference>
<dbReference type="GO" id="GO:0015833">
    <property type="term" value="P:peptide transport"/>
    <property type="evidence" value="ECO:0007669"/>
    <property type="project" value="UniProtKB-KW"/>
</dbReference>
<feature type="signal peptide" evidence="6">
    <location>
        <begin position="1"/>
        <end position="21"/>
    </location>
</feature>
<dbReference type="KEGG" id="bths:CNY62_04355"/>
<feature type="domain" description="Solute-binding protein family 5" evidence="7">
    <location>
        <begin position="86"/>
        <end position="473"/>
    </location>
</feature>
<evidence type="ECO:0000313" key="8">
    <source>
        <dbReference type="EMBL" id="ATF25684.1"/>
    </source>
</evidence>
<keyword evidence="3" id="KW-0813">Transport</keyword>
<dbReference type="FunFam" id="3.90.76.10:FF:000001">
    <property type="entry name" value="Oligopeptide ABC transporter substrate-binding protein"/>
    <property type="match status" value="1"/>
</dbReference>
<dbReference type="Proteomes" id="UP000243591">
    <property type="component" value="Chromosome"/>
</dbReference>
<dbReference type="InterPro" id="IPR030678">
    <property type="entry name" value="Peptide/Ni-bd"/>
</dbReference>
<evidence type="ECO:0000256" key="2">
    <source>
        <dbReference type="ARBA" id="ARBA00005695"/>
    </source>
</evidence>
<organism evidence="8 9">
    <name type="scientific">Brochothrix thermosphacta</name>
    <name type="common">Microbacterium thermosphactum</name>
    <dbReference type="NCBI Taxonomy" id="2756"/>
    <lineage>
        <taxon>Bacteria</taxon>
        <taxon>Bacillati</taxon>
        <taxon>Bacillota</taxon>
        <taxon>Bacilli</taxon>
        <taxon>Bacillales</taxon>
        <taxon>Listeriaceae</taxon>
        <taxon>Brochothrix</taxon>
    </lineage>
</organism>
<dbReference type="InterPro" id="IPR000914">
    <property type="entry name" value="SBP_5_dom"/>
</dbReference>
<dbReference type="Gene3D" id="3.40.190.10">
    <property type="entry name" value="Periplasmic binding protein-like II"/>
    <property type="match status" value="1"/>
</dbReference>
<keyword evidence="5" id="KW-0571">Peptide transport</keyword>
<dbReference type="RefSeq" id="WP_069125392.1">
    <property type="nucleotide sequence ID" value="NZ_CP023483.1"/>
</dbReference>
<keyword evidence="4 6" id="KW-0732">Signal</keyword>
<dbReference type="GO" id="GO:1904680">
    <property type="term" value="F:peptide transmembrane transporter activity"/>
    <property type="evidence" value="ECO:0007669"/>
    <property type="project" value="TreeGrafter"/>
</dbReference>
<dbReference type="PIRSF" id="PIRSF002741">
    <property type="entry name" value="MppA"/>
    <property type="match status" value="1"/>
</dbReference>
<dbReference type="GO" id="GO:0030288">
    <property type="term" value="C:outer membrane-bounded periplasmic space"/>
    <property type="evidence" value="ECO:0007669"/>
    <property type="project" value="UniProtKB-ARBA"/>
</dbReference>
<gene>
    <name evidence="8" type="ORF">CNY62_04355</name>
</gene>
<evidence type="ECO:0000256" key="5">
    <source>
        <dbReference type="ARBA" id="ARBA00022856"/>
    </source>
</evidence>
<comment type="similarity">
    <text evidence="2">Belongs to the bacterial solute-binding protein 5 family.</text>
</comment>
<comment type="subcellular location">
    <subcellularLocation>
        <location evidence="1">Cell envelope</location>
    </subcellularLocation>
</comment>
<dbReference type="AlphaFoldDB" id="A0A1D2LU74"/>
<keyword evidence="5" id="KW-0653">Protein transport</keyword>
<dbReference type="Pfam" id="PF00496">
    <property type="entry name" value="SBP_bac_5"/>
    <property type="match status" value="1"/>
</dbReference>
<protein>
    <submittedName>
        <fullName evidence="8">Peptide ABC transporter substrate-binding protein</fullName>
    </submittedName>
</protein>
<reference evidence="8 9" key="1">
    <citation type="submission" date="2017-09" db="EMBL/GenBank/DDBJ databases">
        <title>Complete Genome Sequences of Two Strains of the Meat Spoilage Bacterium Brochothrix thermosphacta Isolated from Ground Chicken.</title>
        <authorList>
            <person name="Paoli G.C."/>
            <person name="Wijey C."/>
            <person name="Chen C.-Y."/>
            <person name="Nguyen L."/>
            <person name="Yan X."/>
            <person name="Irwin P.L."/>
        </authorList>
    </citation>
    <scope>NUCLEOTIDE SEQUENCE [LARGE SCALE GENOMIC DNA]</scope>
    <source>
        <strain evidence="8 9">BI</strain>
    </source>
</reference>
<accession>A0A1D2LU74</accession>
<dbReference type="PROSITE" id="PS51257">
    <property type="entry name" value="PROKAR_LIPOPROTEIN"/>
    <property type="match status" value="1"/>
</dbReference>
<proteinExistence type="inferred from homology"/>
<dbReference type="Gene3D" id="3.90.76.10">
    <property type="entry name" value="Dipeptide-binding Protein, Domain 1"/>
    <property type="match status" value="1"/>
</dbReference>
<feature type="chain" id="PRO_5038595265" evidence="6">
    <location>
        <begin position="22"/>
        <end position="556"/>
    </location>
</feature>
<evidence type="ECO:0000256" key="3">
    <source>
        <dbReference type="ARBA" id="ARBA00022448"/>
    </source>
</evidence>
<dbReference type="CDD" id="cd08504">
    <property type="entry name" value="PBP2_OppA"/>
    <property type="match status" value="1"/>
</dbReference>
<evidence type="ECO:0000256" key="1">
    <source>
        <dbReference type="ARBA" id="ARBA00004196"/>
    </source>
</evidence>
<dbReference type="SUPFAM" id="SSF53850">
    <property type="entry name" value="Periplasmic binding protein-like II"/>
    <property type="match status" value="1"/>
</dbReference>
<dbReference type="GO" id="GO:0043190">
    <property type="term" value="C:ATP-binding cassette (ABC) transporter complex"/>
    <property type="evidence" value="ECO:0007669"/>
    <property type="project" value="InterPro"/>
</dbReference>
<evidence type="ECO:0000259" key="7">
    <source>
        <dbReference type="Pfam" id="PF00496"/>
    </source>
</evidence>
<dbReference type="Gene3D" id="3.10.105.10">
    <property type="entry name" value="Dipeptide-binding Protein, Domain 3"/>
    <property type="match status" value="1"/>
</dbReference>
<dbReference type="STRING" id="2756.BFR44_07515"/>
<sequence length="556" mass="63006">MVKKTHVFRLLLIIVASTALLMTACSNKSGKGEATEEKITNDTPIHLSTQVPISTLDPRLIADRSSMEHLNQTNEGLYAYNAEGQLTPAAAADFPKINKERTIYTIPIRKNGIWSNGDPVTAHDFEYSWKSAISPNSGSQLTYMFDGLLKNANAILKNEAKPESLGVKALDDYTLQVTLERPVAYFPRLLPYTIFYPINEKYANKQGDKFGTDAEHILFNGPYIIKDWKQSANSWRYEQNKDYWNKDSVKTANFTFDVVPDSNTGANLFEAKKLDYVELSSDFAKQYKDNKDFVAFPGDTTKFIRFNQKHDVNTSHLDNTDLRLALSLTIDRDMLVNKVLDNGSTVTKGLVPAGFVSNPVTKKDYRKQAPDVVFSNNEAAQEHFTKAKKALAKQTFSIELLVDDSDNSKVVSEFVKEQWEKKLSGVNVEIKRVPAKLRQELDGKGDYQAQLTGWSPNYQDPLTYLEIFKSSYPGESMGYKNEKFDQLINDVETKLYDNETERWKTMVEAEKVAIEESAAVAPLFVNSVTVLKNPELQDYKLHPYTLLALRYMYLGK</sequence>
<evidence type="ECO:0000313" key="9">
    <source>
        <dbReference type="Proteomes" id="UP000243591"/>
    </source>
</evidence>